<comment type="caution">
    <text evidence="2">The sequence shown here is derived from an EMBL/GenBank/DDBJ whole genome shotgun (WGS) entry which is preliminary data.</text>
</comment>
<feature type="signal peptide" evidence="1">
    <location>
        <begin position="1"/>
        <end position="20"/>
    </location>
</feature>
<protein>
    <submittedName>
        <fullName evidence="2">Uncharacterized protein</fullName>
    </submittedName>
</protein>
<sequence length="110" mass="11642" precursor="true">MKKLLICLGLLAVTATAANAEVTIYRRSGNAVVGSDGSGFLVRDRYVQDSQGNRREIGSAGVGSNGRAYIRDGNITISNDGATYVDMGNGWSMGNNGKACYTTKGYTYCN</sequence>
<evidence type="ECO:0000256" key="1">
    <source>
        <dbReference type="SAM" id="SignalP"/>
    </source>
</evidence>
<dbReference type="EMBL" id="PQSP01000001">
    <property type="protein sequence ID" value="RUS67551.1"/>
    <property type="molecule type" value="Genomic_DNA"/>
</dbReference>
<keyword evidence="1" id="KW-0732">Signal</keyword>
<dbReference type="AlphaFoldDB" id="A0A433SFM7"/>
<keyword evidence="3" id="KW-1185">Reference proteome</keyword>
<organism evidence="2 3">
    <name type="scientific">Saezia sanguinis</name>
    <dbReference type="NCBI Taxonomy" id="1965230"/>
    <lineage>
        <taxon>Bacteria</taxon>
        <taxon>Pseudomonadati</taxon>
        <taxon>Pseudomonadota</taxon>
        <taxon>Betaproteobacteria</taxon>
        <taxon>Burkholderiales</taxon>
        <taxon>Saeziaceae</taxon>
        <taxon>Saezia</taxon>
    </lineage>
</organism>
<gene>
    <name evidence="2" type="ORF">CUZ56_00025</name>
</gene>
<proteinExistence type="predicted"/>
<evidence type="ECO:0000313" key="2">
    <source>
        <dbReference type="EMBL" id="RUS67551.1"/>
    </source>
</evidence>
<feature type="chain" id="PRO_5019408620" evidence="1">
    <location>
        <begin position="21"/>
        <end position="110"/>
    </location>
</feature>
<dbReference type="RefSeq" id="WP_126977040.1">
    <property type="nucleotide sequence ID" value="NZ_CAWUGC010000012.1"/>
</dbReference>
<accession>A0A433SFM7</accession>
<reference evidence="2 3" key="1">
    <citation type="submission" date="2018-01" db="EMBL/GenBank/DDBJ databases">
        <title>Saezia sanguinis gen. nov., sp. nov., in the order Burkholderiales isolated from human blood.</title>
        <authorList>
            <person name="Medina-Pascual M.J."/>
            <person name="Valdezate S."/>
            <person name="Monzon S."/>
            <person name="Cuesta I."/>
            <person name="Carrasco G."/>
            <person name="Villalon P."/>
            <person name="Saez-Nieto J.A."/>
        </authorList>
    </citation>
    <scope>NUCLEOTIDE SEQUENCE [LARGE SCALE GENOMIC DNA]</scope>
    <source>
        <strain evidence="2 3">CNM695-12</strain>
    </source>
</reference>
<dbReference type="Proteomes" id="UP000286947">
    <property type="component" value="Unassembled WGS sequence"/>
</dbReference>
<evidence type="ECO:0000313" key="3">
    <source>
        <dbReference type="Proteomes" id="UP000286947"/>
    </source>
</evidence>
<name>A0A433SFM7_9BURK</name>